<name>A0A2S7XJH0_9GAMM</name>
<dbReference type="PANTHER" id="PTHR36118:SF1">
    <property type="entry name" value="ION-TRANSLOCATING OXIDOREDUCTASE COMPLEX SUBUNIT G"/>
    <property type="match status" value="1"/>
</dbReference>
<dbReference type="AlphaFoldDB" id="A0A2S7XJH0"/>
<dbReference type="NCBIfam" id="NF002519">
    <property type="entry name" value="PRK01908.1"/>
    <property type="match status" value="1"/>
</dbReference>
<dbReference type="SMART" id="SM00900">
    <property type="entry name" value="FMN_bind"/>
    <property type="match status" value="1"/>
</dbReference>
<dbReference type="EC" id="7.-.-.-" evidence="9"/>
<accession>A0A2S7XJH0</accession>
<evidence type="ECO:0000256" key="2">
    <source>
        <dbReference type="ARBA" id="ARBA00022553"/>
    </source>
</evidence>
<reference evidence="12 13" key="2">
    <citation type="submission" date="2016-12" db="EMBL/GenBank/DDBJ databases">
        <title>Diversity of luminous bacteria.</title>
        <authorList>
            <person name="Yoshizawa S."/>
            <person name="Kogure K."/>
        </authorList>
    </citation>
    <scope>NUCLEOTIDE SEQUENCE [LARGE SCALE GENOMIC DNA]</scope>
    <source>
        <strain evidence="12 13">NBRC 105001</strain>
    </source>
</reference>
<dbReference type="RefSeq" id="WP_060990554.1">
    <property type="nucleotide sequence ID" value="NZ_BSOU01000005.1"/>
</dbReference>
<dbReference type="HAMAP" id="MF_00479">
    <property type="entry name" value="RsxG_RnfG"/>
    <property type="match status" value="1"/>
</dbReference>
<comment type="similarity">
    <text evidence="9">Belongs to the RnfG family.</text>
</comment>
<keyword evidence="3 9" id="KW-0285">Flavoprotein</keyword>
<keyword evidence="6 9" id="KW-1278">Translocase</keyword>
<evidence type="ECO:0000256" key="5">
    <source>
        <dbReference type="ARBA" id="ARBA00022692"/>
    </source>
</evidence>
<gene>
    <name evidence="9 11" type="primary">rnfG</name>
    <name evidence="12" type="ORF">BTO23_07260</name>
    <name evidence="11" type="ORF">GCM10007855_21880</name>
</gene>
<evidence type="ECO:0000313" key="13">
    <source>
        <dbReference type="Proteomes" id="UP000239273"/>
    </source>
</evidence>
<comment type="cofactor">
    <cofactor evidence="9">
        <name>FMN</name>
        <dbReference type="ChEBI" id="CHEBI:58210"/>
    </cofactor>
</comment>
<dbReference type="Proteomes" id="UP000239273">
    <property type="component" value="Unassembled WGS sequence"/>
</dbReference>
<reference evidence="11" key="4">
    <citation type="submission" date="2023-01" db="EMBL/GenBank/DDBJ databases">
        <title>Draft genome sequence of Aliivibrio sifiae strain NBRC 105001.</title>
        <authorList>
            <person name="Sun Q."/>
            <person name="Mori K."/>
        </authorList>
    </citation>
    <scope>NUCLEOTIDE SEQUENCE</scope>
    <source>
        <strain evidence="11">NBRC 105001</strain>
    </source>
</reference>
<feature type="modified residue" description="FMN phosphoryl threonine" evidence="9">
    <location>
        <position position="176"/>
    </location>
</feature>
<keyword evidence="4 9" id="KW-0288">FMN</keyword>
<dbReference type="GO" id="GO:0010181">
    <property type="term" value="F:FMN binding"/>
    <property type="evidence" value="ECO:0007669"/>
    <property type="project" value="InterPro"/>
</dbReference>
<evidence type="ECO:0000256" key="1">
    <source>
        <dbReference type="ARBA" id="ARBA00022448"/>
    </source>
</evidence>
<evidence type="ECO:0000313" key="14">
    <source>
        <dbReference type="Proteomes" id="UP001156660"/>
    </source>
</evidence>
<sequence length="210" mass="22726">MLQTMKKSSLVLVLFAIASTALVTITYTLTKDQIAYQQQQQLLSVLNQVVPTKQHDNELFKACTLISNVDALGTEEAMPIYLASLNGNHSGAAIEAIAPDGYSGAIKIIVGVDANSMVTGVRVLSHQETPGLGDKIDTRITRWVDGFLGKSVDSANDSSWAVQKDGGQFDQFTGATITPRAVVKAVKKAVWFYKTHQDELQTLPLNCEAN</sequence>
<keyword evidence="7 9" id="KW-0249">Electron transport</keyword>
<organism evidence="12 13">
    <name type="scientific">Aliivibrio sifiae</name>
    <dbReference type="NCBI Taxonomy" id="566293"/>
    <lineage>
        <taxon>Bacteria</taxon>
        <taxon>Pseudomonadati</taxon>
        <taxon>Pseudomonadota</taxon>
        <taxon>Gammaproteobacteria</taxon>
        <taxon>Vibrionales</taxon>
        <taxon>Vibrionaceae</taxon>
        <taxon>Aliivibrio</taxon>
    </lineage>
</organism>
<evidence type="ECO:0000256" key="6">
    <source>
        <dbReference type="ARBA" id="ARBA00022967"/>
    </source>
</evidence>
<reference evidence="11" key="1">
    <citation type="journal article" date="2014" name="Int. J. Syst. Evol. Microbiol.">
        <title>Complete genome of a new Firmicutes species belonging to the dominant human colonic microbiota ('Ruminococcus bicirculans') reveals two chromosomes and a selective capacity to utilize plant glucans.</title>
        <authorList>
            <consortium name="NISC Comparative Sequencing Program"/>
            <person name="Wegmann U."/>
            <person name="Louis P."/>
            <person name="Goesmann A."/>
            <person name="Henrissat B."/>
            <person name="Duncan S.H."/>
            <person name="Flint H.J."/>
        </authorList>
    </citation>
    <scope>NUCLEOTIDE SEQUENCE</scope>
    <source>
        <strain evidence="11">NBRC 105001</strain>
    </source>
</reference>
<dbReference type="Pfam" id="PF04205">
    <property type="entry name" value="FMN_bind"/>
    <property type="match status" value="1"/>
</dbReference>
<proteinExistence type="inferred from homology"/>
<protein>
    <recommendedName>
        <fullName evidence="9">Ion-translocating oxidoreductase complex subunit G</fullName>
        <ecNumber evidence="9">7.-.-.-</ecNumber>
    </recommendedName>
    <alternativeName>
        <fullName evidence="9">Rnf electron transport complex subunit G</fullName>
    </alternativeName>
</protein>
<keyword evidence="5 9" id="KW-0812">Transmembrane</keyword>
<comment type="subcellular location">
    <subcellularLocation>
        <location evidence="9">Cell inner membrane</location>
        <topology evidence="9">Single-pass membrane protein</topology>
    </subcellularLocation>
</comment>
<dbReference type="GO" id="GO:0009055">
    <property type="term" value="F:electron transfer activity"/>
    <property type="evidence" value="ECO:0007669"/>
    <property type="project" value="InterPro"/>
</dbReference>
<comment type="subunit">
    <text evidence="9">The complex is composed of six subunits: RnfA, RnfB, RnfC, RnfD, RnfE and RnfG.</text>
</comment>
<dbReference type="NCBIfam" id="TIGR01947">
    <property type="entry name" value="rnfG"/>
    <property type="match status" value="1"/>
</dbReference>
<dbReference type="EMBL" id="BSOU01000005">
    <property type="protein sequence ID" value="GLR75314.1"/>
    <property type="molecule type" value="Genomic_DNA"/>
</dbReference>
<keyword evidence="8 9" id="KW-1133">Transmembrane helix</keyword>
<evidence type="ECO:0000256" key="3">
    <source>
        <dbReference type="ARBA" id="ARBA00022630"/>
    </source>
</evidence>
<dbReference type="EMBL" id="MSCP01000001">
    <property type="protein sequence ID" value="PQJ93877.1"/>
    <property type="molecule type" value="Genomic_DNA"/>
</dbReference>
<keyword evidence="2 9" id="KW-0597">Phosphoprotein</keyword>
<keyword evidence="1 9" id="KW-0813">Transport</keyword>
<evidence type="ECO:0000256" key="4">
    <source>
        <dbReference type="ARBA" id="ARBA00022643"/>
    </source>
</evidence>
<keyword evidence="9" id="KW-0997">Cell inner membrane</keyword>
<evidence type="ECO:0000259" key="10">
    <source>
        <dbReference type="SMART" id="SM00900"/>
    </source>
</evidence>
<evidence type="ECO:0000256" key="9">
    <source>
        <dbReference type="HAMAP-Rule" id="MF_00479"/>
    </source>
</evidence>
<reference evidence="14" key="3">
    <citation type="journal article" date="2019" name="Int. J. Syst. Evol. Microbiol.">
        <title>The Global Catalogue of Microorganisms (GCM) 10K type strain sequencing project: providing services to taxonomists for standard genome sequencing and annotation.</title>
        <authorList>
            <consortium name="The Broad Institute Genomics Platform"/>
            <consortium name="The Broad Institute Genome Sequencing Center for Infectious Disease"/>
            <person name="Wu L."/>
            <person name="Ma J."/>
        </authorList>
    </citation>
    <scope>NUCLEOTIDE SEQUENCE [LARGE SCALE GENOMIC DNA]</scope>
    <source>
        <strain evidence="14">NBRC 105001</strain>
    </source>
</reference>
<dbReference type="GO" id="GO:0005886">
    <property type="term" value="C:plasma membrane"/>
    <property type="evidence" value="ECO:0007669"/>
    <property type="project" value="UniProtKB-SubCell"/>
</dbReference>
<dbReference type="OrthoDB" id="9784165at2"/>
<keyword evidence="14" id="KW-1185">Reference proteome</keyword>
<dbReference type="PANTHER" id="PTHR36118">
    <property type="entry name" value="ION-TRANSLOCATING OXIDOREDUCTASE COMPLEX SUBUNIT G"/>
    <property type="match status" value="1"/>
</dbReference>
<evidence type="ECO:0000256" key="7">
    <source>
        <dbReference type="ARBA" id="ARBA00022982"/>
    </source>
</evidence>
<dbReference type="GO" id="GO:0022900">
    <property type="term" value="P:electron transport chain"/>
    <property type="evidence" value="ECO:0007669"/>
    <property type="project" value="UniProtKB-UniRule"/>
</dbReference>
<dbReference type="InterPro" id="IPR010209">
    <property type="entry name" value="Ion_transpt_RnfG/RsxG"/>
</dbReference>
<feature type="domain" description="FMN-binding" evidence="10">
    <location>
        <begin position="101"/>
        <end position="193"/>
    </location>
</feature>
<dbReference type="Proteomes" id="UP001156660">
    <property type="component" value="Unassembled WGS sequence"/>
</dbReference>
<keyword evidence="9" id="KW-0472">Membrane</keyword>
<dbReference type="InterPro" id="IPR007329">
    <property type="entry name" value="FMN-bd"/>
</dbReference>
<comment type="function">
    <text evidence="9">Part of a membrane-bound complex that couples electron transfer with translocation of ions across the membrane.</text>
</comment>
<keyword evidence="9" id="KW-1003">Cell membrane</keyword>
<dbReference type="PIRSF" id="PIRSF006091">
    <property type="entry name" value="E_trnsport_RnfG"/>
    <property type="match status" value="1"/>
</dbReference>
<evidence type="ECO:0000313" key="11">
    <source>
        <dbReference type="EMBL" id="GLR75314.1"/>
    </source>
</evidence>
<evidence type="ECO:0000256" key="8">
    <source>
        <dbReference type="ARBA" id="ARBA00022989"/>
    </source>
</evidence>
<evidence type="ECO:0000313" key="12">
    <source>
        <dbReference type="EMBL" id="PQJ93877.1"/>
    </source>
</evidence>
<comment type="caution">
    <text evidence="12">The sequence shown here is derived from an EMBL/GenBank/DDBJ whole genome shotgun (WGS) entry which is preliminary data.</text>
</comment>